<sequence>MMQTILVCFNLLLLCACLGANAVPDIPTQPLQCVERPAPGRDGRDGLPGAAGTDGRDGLPGAAGTGGRDGLPGAAGTDGRDGLPGRDGEKGLPGNMGATGEKGNAGVRAAPAECPACAARKIHQCTWDNAGDEKDSGLVHQCSITKLRDDTGLHVRWIGSIRNIRTGAKLCSRWHIAFNGNECGNPARIDAQLYSSLEGLNIHRPSIRTYLEGICYGLSTGIVNVQLYVGDCRNPAQHPHGDSYTSWDSVSRMIIEEIPLA</sequence>
<accession>A0ABM1EQX5</accession>
<dbReference type="Pfam" id="PF25815">
    <property type="entry name" value="CTHRC1_C"/>
    <property type="match status" value="1"/>
</dbReference>
<dbReference type="PANTHER" id="PTHR24637">
    <property type="entry name" value="COLLAGEN"/>
    <property type="match status" value="1"/>
</dbReference>
<feature type="signal peptide" evidence="2">
    <location>
        <begin position="1"/>
        <end position="22"/>
    </location>
</feature>
<evidence type="ECO:0000313" key="4">
    <source>
        <dbReference type="Proteomes" id="UP000695022"/>
    </source>
</evidence>
<protein>
    <submittedName>
        <fullName evidence="5">Collagen triple helix repeat-containing protein 1-like isoform X1</fullName>
    </submittedName>
</protein>
<organism evidence="4 5">
    <name type="scientific">Priapulus caudatus</name>
    <name type="common">Priapulid worm</name>
    <dbReference type="NCBI Taxonomy" id="37621"/>
    <lineage>
        <taxon>Eukaryota</taxon>
        <taxon>Metazoa</taxon>
        <taxon>Ecdysozoa</taxon>
        <taxon>Scalidophora</taxon>
        <taxon>Priapulida</taxon>
        <taxon>Priapulimorpha</taxon>
        <taxon>Priapulimorphida</taxon>
        <taxon>Priapulidae</taxon>
        <taxon>Priapulus</taxon>
    </lineage>
</organism>
<dbReference type="GeneID" id="106814766"/>
<evidence type="ECO:0000256" key="2">
    <source>
        <dbReference type="SAM" id="SignalP"/>
    </source>
</evidence>
<evidence type="ECO:0000259" key="3">
    <source>
        <dbReference type="Pfam" id="PF25815"/>
    </source>
</evidence>
<proteinExistence type="predicted"/>
<feature type="compositionally biased region" description="Gly residues" evidence="1">
    <location>
        <begin position="61"/>
        <end position="70"/>
    </location>
</feature>
<feature type="compositionally biased region" description="Basic and acidic residues" evidence="1">
    <location>
        <begin position="78"/>
        <end position="90"/>
    </location>
</feature>
<feature type="chain" id="PRO_5047079239" evidence="2">
    <location>
        <begin position="23"/>
        <end position="261"/>
    </location>
</feature>
<dbReference type="InterPro" id="IPR057873">
    <property type="entry name" value="CTHRC1_C"/>
</dbReference>
<feature type="region of interest" description="Disordered" evidence="1">
    <location>
        <begin position="34"/>
        <end position="105"/>
    </location>
</feature>
<dbReference type="RefSeq" id="XP_014674596.1">
    <property type="nucleotide sequence ID" value="XM_014819110.1"/>
</dbReference>
<evidence type="ECO:0000256" key="1">
    <source>
        <dbReference type="SAM" id="MobiDB-lite"/>
    </source>
</evidence>
<dbReference type="InterPro" id="IPR008160">
    <property type="entry name" value="Collagen"/>
</dbReference>
<reference evidence="5" key="1">
    <citation type="submission" date="2025-08" db="UniProtKB">
        <authorList>
            <consortium name="RefSeq"/>
        </authorList>
    </citation>
    <scope>IDENTIFICATION</scope>
</reference>
<gene>
    <name evidence="5" type="primary">LOC106814766</name>
</gene>
<keyword evidence="2" id="KW-0732">Signal</keyword>
<feature type="domain" description="CTHRC1 C-terminal" evidence="3">
    <location>
        <begin position="120"/>
        <end position="255"/>
    </location>
</feature>
<dbReference type="Pfam" id="PF01391">
    <property type="entry name" value="Collagen"/>
    <property type="match status" value="1"/>
</dbReference>
<keyword evidence="4" id="KW-1185">Reference proteome</keyword>
<name>A0ABM1EQX5_PRICU</name>
<dbReference type="Proteomes" id="UP000695022">
    <property type="component" value="Unplaced"/>
</dbReference>
<evidence type="ECO:0000313" key="5">
    <source>
        <dbReference type="RefSeq" id="XP_014674596.1"/>
    </source>
</evidence>